<feature type="region of interest" description="Disordered" evidence="1">
    <location>
        <begin position="15"/>
        <end position="76"/>
    </location>
</feature>
<dbReference type="Proteomes" id="UP001244385">
    <property type="component" value="Segment"/>
</dbReference>
<gene>
    <name evidence="2" type="primary">cp</name>
</gene>
<protein>
    <submittedName>
        <fullName evidence="2">Capsid protein</fullName>
    </submittedName>
</protein>
<evidence type="ECO:0000313" key="3">
    <source>
        <dbReference type="Proteomes" id="UP001244385"/>
    </source>
</evidence>
<dbReference type="EMBL" id="MK433229">
    <property type="protein sequence ID" value="QCX35050.1"/>
    <property type="molecule type" value="Genomic_DNA"/>
</dbReference>
<evidence type="ECO:0000256" key="1">
    <source>
        <dbReference type="SAM" id="MobiDB-lite"/>
    </source>
</evidence>
<evidence type="ECO:0000313" key="2">
    <source>
        <dbReference type="EMBL" id="QCX35050.1"/>
    </source>
</evidence>
<accession>A0A4Y5QL20</accession>
<sequence>MYVFLKCIMVFKRARSATPSGTRGRKYLRTPSTARSRSRSRGRSSSRSTTPLRRILRGRSFSRSRSTNRLVGHSAHSGESAISTRLPMAHTRFVKRVAFKRKLKIKVSKNLKQKIQKVIEKGHAHGSYKEFYYTNVLNNVTNGQVVKPLLNFTSDAILGIHFDPVRVLNAASILWHNKTTGAGIKTPAVTDVGNFDTNGLTILARDLHTRVTLRNNSQRVYICKIYECAPKSVIDPPAAADAPTFWTSALAQEFVSPFGSIASVNPLNNSVNQLYMTPQQCKQFNQQFASQVTNVTIEPGQSYVYFMQGPQNMVYDYTKFYQQAIFANLQKMTRHLFIVAHNDLITYTDTGIVGGGNPGVARLREAAAFVGAGLAVEVENVYKLGMPKKTGGYIGAAIVPNAPLDLEFAHDVHAQVVHADTAGATPLPIRVDEENPIQPQAPV</sequence>
<proteinExistence type="predicted"/>
<keyword evidence="3" id="KW-1185">Reference proteome</keyword>
<name>A0A4Y5QL20_9VIRU</name>
<reference evidence="2" key="1">
    <citation type="submission" date="2019-01" db="EMBL/GenBank/DDBJ databases">
        <title>Unraveling the ssDNA virome of the New Zealand blackfly.</title>
        <authorList>
            <person name="Kraberger S."/>
            <person name="Waits K."/>
            <person name="Fontenele R."/>
            <person name="Walters M."/>
            <person name="Varsani A."/>
        </authorList>
    </citation>
    <scope>NUCLEOTIDE SEQUENCE</scope>
    <source>
        <strain evidence="2">SF02_403</strain>
    </source>
</reference>
<organism evidence="2 3">
    <name type="scientific">Blackfly DNA Virus 15</name>
    <dbReference type="NCBI Taxonomy" id="2586178"/>
    <lineage>
        <taxon>Viruses</taxon>
    </lineage>
</organism>